<dbReference type="GO" id="GO:0010181">
    <property type="term" value="F:FMN binding"/>
    <property type="evidence" value="ECO:0007669"/>
    <property type="project" value="InterPro"/>
</dbReference>
<dbReference type="InterPro" id="IPR000659">
    <property type="entry name" value="Pyridox_Oxase"/>
</dbReference>
<dbReference type="PANTHER" id="PTHR10851:SF3">
    <property type="entry name" value="PYRIDOXINE_PYRIDOXAMINE 5'-PHOSPHATE OXIDASE 2"/>
    <property type="match status" value="1"/>
</dbReference>
<dbReference type="Pfam" id="PF12766">
    <property type="entry name" value="Pyridox_oxase_2"/>
    <property type="match status" value="1"/>
</dbReference>
<gene>
    <name evidence="10" type="ORF">WJX73_006771</name>
</gene>
<evidence type="ECO:0000256" key="8">
    <source>
        <dbReference type="SAM" id="MobiDB-lite"/>
    </source>
</evidence>
<keyword evidence="7" id="KW-0560">Oxidoreductase</keyword>
<protein>
    <recommendedName>
        <fullName evidence="4">pyridoxal 5'-phosphate synthase</fullName>
        <ecNumber evidence="4">1.4.3.5</ecNumber>
    </recommendedName>
</protein>
<feature type="domain" description="Pyridoxamine 5'-phosphate oxidase Alr4036 family FMN-binding" evidence="9">
    <location>
        <begin position="32"/>
        <end position="124"/>
    </location>
</feature>
<evidence type="ECO:0000256" key="7">
    <source>
        <dbReference type="ARBA" id="ARBA00023002"/>
    </source>
</evidence>
<keyword evidence="11" id="KW-1185">Reference proteome</keyword>
<organism evidence="10 11">
    <name type="scientific">Symbiochloris irregularis</name>
    <dbReference type="NCBI Taxonomy" id="706552"/>
    <lineage>
        <taxon>Eukaryota</taxon>
        <taxon>Viridiplantae</taxon>
        <taxon>Chlorophyta</taxon>
        <taxon>core chlorophytes</taxon>
        <taxon>Trebouxiophyceae</taxon>
        <taxon>Trebouxiales</taxon>
        <taxon>Trebouxiaceae</taxon>
        <taxon>Symbiochloris</taxon>
    </lineage>
</organism>
<dbReference type="EMBL" id="JALJOQ010000061">
    <property type="protein sequence ID" value="KAK9803225.1"/>
    <property type="molecule type" value="Genomic_DNA"/>
</dbReference>
<dbReference type="PANTHER" id="PTHR10851">
    <property type="entry name" value="PYRIDOXINE-5-PHOSPHATE OXIDASE"/>
    <property type="match status" value="1"/>
</dbReference>
<comment type="caution">
    <text evidence="10">The sequence shown here is derived from an EMBL/GenBank/DDBJ whole genome shotgun (WGS) entry which is preliminary data.</text>
</comment>
<comment type="pathway">
    <text evidence="3">Cofactor metabolism; pyridoxal 5'-phosphate salvage; pyridoxal 5'-phosphate from pyridoxine 5'-phosphate: step 1/1.</text>
</comment>
<evidence type="ECO:0000259" key="9">
    <source>
        <dbReference type="Pfam" id="PF12766"/>
    </source>
</evidence>
<keyword evidence="6" id="KW-0288">FMN</keyword>
<dbReference type="EC" id="1.4.3.5" evidence="4"/>
<evidence type="ECO:0000256" key="3">
    <source>
        <dbReference type="ARBA" id="ARBA00005037"/>
    </source>
</evidence>
<reference evidence="10 11" key="1">
    <citation type="journal article" date="2024" name="Nat. Commun.">
        <title>Phylogenomics reveals the evolutionary origins of lichenization in chlorophyte algae.</title>
        <authorList>
            <person name="Puginier C."/>
            <person name="Libourel C."/>
            <person name="Otte J."/>
            <person name="Skaloud P."/>
            <person name="Haon M."/>
            <person name="Grisel S."/>
            <person name="Petersen M."/>
            <person name="Berrin J.G."/>
            <person name="Delaux P.M."/>
            <person name="Dal Grande F."/>
            <person name="Keller J."/>
        </authorList>
    </citation>
    <scope>NUCLEOTIDE SEQUENCE [LARGE SCALE GENOMIC DNA]</scope>
    <source>
        <strain evidence="10 11">SAG 2036</strain>
    </source>
</reference>
<evidence type="ECO:0000256" key="6">
    <source>
        <dbReference type="ARBA" id="ARBA00022643"/>
    </source>
</evidence>
<dbReference type="Proteomes" id="UP001465755">
    <property type="component" value="Unassembled WGS sequence"/>
</dbReference>
<feature type="compositionally biased region" description="Basic and acidic residues" evidence="8">
    <location>
        <begin position="159"/>
        <end position="176"/>
    </location>
</feature>
<evidence type="ECO:0000313" key="11">
    <source>
        <dbReference type="Proteomes" id="UP001465755"/>
    </source>
</evidence>
<evidence type="ECO:0000256" key="1">
    <source>
        <dbReference type="ARBA" id="ARBA00001917"/>
    </source>
</evidence>
<comment type="cofactor">
    <cofactor evidence="1">
        <name>FMN</name>
        <dbReference type="ChEBI" id="CHEBI:58210"/>
    </cofactor>
</comment>
<dbReference type="GO" id="GO:0004733">
    <property type="term" value="F:pyridoxamine phosphate oxidase activity"/>
    <property type="evidence" value="ECO:0007669"/>
    <property type="project" value="UniProtKB-EC"/>
</dbReference>
<dbReference type="GO" id="GO:0008615">
    <property type="term" value="P:pyridoxine biosynthetic process"/>
    <property type="evidence" value="ECO:0007669"/>
    <property type="project" value="InterPro"/>
</dbReference>
<evidence type="ECO:0000256" key="4">
    <source>
        <dbReference type="ARBA" id="ARBA00012801"/>
    </source>
</evidence>
<dbReference type="InterPro" id="IPR024624">
    <property type="entry name" value="Pyridox_Oxase_Alr4036_FMN-bd"/>
</dbReference>
<sequence length="195" mass="22061">MLISRASSVLRRNSHVLVARASNARSATVMSAAWRKSLDTSLTEQAKNPIAKFFQLATVRGSGKPANRTMVFRGFLGDTEQVMFVTDHRTEKLEEIKNKDWAEICWYFPDSREQFRIGGSMAVVGGDSQDQELLKVREQAWDEQGANSKKWYTQPKPGAPRDKDDSKFEKDPPDSVHPEFVLVSCIPDHHLWGVP</sequence>
<evidence type="ECO:0000256" key="5">
    <source>
        <dbReference type="ARBA" id="ARBA00022630"/>
    </source>
</evidence>
<dbReference type="AlphaFoldDB" id="A0AAW1P3V2"/>
<accession>A0AAW1P3V2</accession>
<feature type="region of interest" description="Disordered" evidence="8">
    <location>
        <begin position="145"/>
        <end position="176"/>
    </location>
</feature>
<evidence type="ECO:0000256" key="2">
    <source>
        <dbReference type="ARBA" id="ARBA00004738"/>
    </source>
</evidence>
<dbReference type="SUPFAM" id="SSF50475">
    <property type="entry name" value="FMN-binding split barrel"/>
    <property type="match status" value="1"/>
</dbReference>
<name>A0AAW1P3V2_9CHLO</name>
<dbReference type="Gene3D" id="2.30.110.10">
    <property type="entry name" value="Electron Transport, Fmn-binding Protein, Chain A"/>
    <property type="match status" value="1"/>
</dbReference>
<evidence type="ECO:0000313" key="10">
    <source>
        <dbReference type="EMBL" id="KAK9803225.1"/>
    </source>
</evidence>
<comment type="pathway">
    <text evidence="2">Cofactor metabolism; pyridoxal 5'-phosphate salvage; pyridoxal 5'-phosphate from pyridoxamine 5'-phosphate: step 1/1.</text>
</comment>
<proteinExistence type="predicted"/>
<keyword evidence="5" id="KW-0285">Flavoprotein</keyword>
<dbReference type="InterPro" id="IPR012349">
    <property type="entry name" value="Split_barrel_FMN-bd"/>
</dbReference>